<protein>
    <recommendedName>
        <fullName evidence="11">Polymerase nucleotidyl transferase domain-containing protein</fullName>
    </recommendedName>
</protein>
<dbReference type="PANTHER" id="PTHR12271:SF133">
    <property type="entry name" value="POLY(A) RNA POLYMERASE, MITOCHONDRIAL"/>
    <property type="match status" value="1"/>
</dbReference>
<dbReference type="EMBL" id="BDGG01000010">
    <property type="protein sequence ID" value="GAV03745.1"/>
    <property type="molecule type" value="Genomic_DNA"/>
</dbReference>
<keyword evidence="5" id="KW-0460">Magnesium</keyword>
<evidence type="ECO:0008006" key="11">
    <source>
        <dbReference type="Google" id="ProtNLM"/>
    </source>
</evidence>
<feature type="region of interest" description="Disordered" evidence="6">
    <location>
        <begin position="27"/>
        <end position="59"/>
    </location>
</feature>
<evidence type="ECO:0000256" key="3">
    <source>
        <dbReference type="ARBA" id="ARBA00022679"/>
    </source>
</evidence>
<dbReference type="GO" id="GO:0046872">
    <property type="term" value="F:metal ion binding"/>
    <property type="evidence" value="ECO:0007669"/>
    <property type="project" value="UniProtKB-KW"/>
</dbReference>
<dbReference type="PANTHER" id="PTHR12271">
    <property type="entry name" value="POLY A POLYMERASE CID PAP -RELATED"/>
    <property type="match status" value="1"/>
</dbReference>
<comment type="cofactor">
    <cofactor evidence="1">
        <name>Mn(2+)</name>
        <dbReference type="ChEBI" id="CHEBI:29035"/>
    </cofactor>
</comment>
<keyword evidence="4" id="KW-0479">Metal-binding</keyword>
<keyword evidence="10" id="KW-1185">Reference proteome</keyword>
<dbReference type="SUPFAM" id="SSF81301">
    <property type="entry name" value="Nucleotidyltransferase"/>
    <property type="match status" value="1"/>
</dbReference>
<dbReference type="InterPro" id="IPR043519">
    <property type="entry name" value="NT_sf"/>
</dbReference>
<reference evidence="9 10" key="1">
    <citation type="journal article" date="2016" name="Nat. Commun.">
        <title>Extremotolerant tardigrade genome and improved radiotolerance of human cultured cells by tardigrade-unique protein.</title>
        <authorList>
            <person name="Hashimoto T."/>
            <person name="Horikawa D.D."/>
            <person name="Saito Y."/>
            <person name="Kuwahara H."/>
            <person name="Kozuka-Hata H."/>
            <person name="Shin-I T."/>
            <person name="Minakuchi Y."/>
            <person name="Ohishi K."/>
            <person name="Motoyama A."/>
            <person name="Aizu T."/>
            <person name="Enomoto A."/>
            <person name="Kondo K."/>
            <person name="Tanaka S."/>
            <person name="Hara Y."/>
            <person name="Koshikawa S."/>
            <person name="Sagara H."/>
            <person name="Miura T."/>
            <person name="Yokobori S."/>
            <person name="Miyagawa K."/>
            <person name="Suzuki Y."/>
            <person name="Kubo T."/>
            <person name="Oyama M."/>
            <person name="Kohara Y."/>
            <person name="Fujiyama A."/>
            <person name="Arakawa K."/>
            <person name="Katayama T."/>
            <person name="Toyoda A."/>
            <person name="Kunieda T."/>
        </authorList>
    </citation>
    <scope>NUCLEOTIDE SEQUENCE [LARGE SCALE GENOMIC DNA]</scope>
    <source>
        <strain evidence="9 10">YOKOZUNA-1</strain>
    </source>
</reference>
<feature type="compositionally biased region" description="Polar residues" evidence="6">
    <location>
        <begin position="593"/>
        <end position="613"/>
    </location>
</feature>
<gene>
    <name evidence="9" type="primary">RvY_14128-1</name>
    <name evidence="9" type="synonym">RvY_14128.1</name>
    <name evidence="9" type="ORF">RvY_14128</name>
</gene>
<dbReference type="CDD" id="cd05402">
    <property type="entry name" value="NT_PAP_TUTase"/>
    <property type="match status" value="1"/>
</dbReference>
<proteinExistence type="predicted"/>
<evidence type="ECO:0000313" key="9">
    <source>
        <dbReference type="EMBL" id="GAV03745.1"/>
    </source>
</evidence>
<keyword evidence="3" id="KW-0808">Transferase</keyword>
<dbReference type="STRING" id="947166.A0A1D1VQ97"/>
<evidence type="ECO:0000256" key="4">
    <source>
        <dbReference type="ARBA" id="ARBA00022723"/>
    </source>
</evidence>
<accession>A0A1D1VQ97</accession>
<dbReference type="AlphaFoldDB" id="A0A1D1VQ97"/>
<evidence type="ECO:0000256" key="2">
    <source>
        <dbReference type="ARBA" id="ARBA00001946"/>
    </source>
</evidence>
<dbReference type="GO" id="GO:1990817">
    <property type="term" value="F:poly(A) RNA polymerase activity"/>
    <property type="evidence" value="ECO:0007669"/>
    <property type="project" value="UniProtKB-ARBA"/>
</dbReference>
<dbReference type="OrthoDB" id="434989at2759"/>
<evidence type="ECO:0000256" key="1">
    <source>
        <dbReference type="ARBA" id="ARBA00001936"/>
    </source>
</evidence>
<comment type="caution">
    <text evidence="9">The sequence shown here is derived from an EMBL/GenBank/DDBJ whole genome shotgun (WGS) entry which is preliminary data.</text>
</comment>
<evidence type="ECO:0000256" key="5">
    <source>
        <dbReference type="ARBA" id="ARBA00022842"/>
    </source>
</evidence>
<feature type="compositionally biased region" description="Low complexity" evidence="6">
    <location>
        <begin position="42"/>
        <end position="58"/>
    </location>
</feature>
<name>A0A1D1VQ97_RAMVA</name>
<evidence type="ECO:0000259" key="7">
    <source>
        <dbReference type="Pfam" id="PF03828"/>
    </source>
</evidence>
<organism evidence="9 10">
    <name type="scientific">Ramazzottius varieornatus</name>
    <name type="common">Water bear</name>
    <name type="synonym">Tardigrade</name>
    <dbReference type="NCBI Taxonomy" id="947166"/>
    <lineage>
        <taxon>Eukaryota</taxon>
        <taxon>Metazoa</taxon>
        <taxon>Ecdysozoa</taxon>
        <taxon>Tardigrada</taxon>
        <taxon>Eutardigrada</taxon>
        <taxon>Parachela</taxon>
        <taxon>Hypsibioidea</taxon>
        <taxon>Ramazzottiidae</taxon>
        <taxon>Ramazzottius</taxon>
    </lineage>
</organism>
<evidence type="ECO:0000256" key="6">
    <source>
        <dbReference type="SAM" id="MobiDB-lite"/>
    </source>
</evidence>
<dbReference type="Gene3D" id="1.10.1410.10">
    <property type="match status" value="1"/>
</dbReference>
<dbReference type="SUPFAM" id="SSF81631">
    <property type="entry name" value="PAP/OAS1 substrate-binding domain"/>
    <property type="match status" value="1"/>
</dbReference>
<feature type="compositionally biased region" description="Polar residues" evidence="6">
    <location>
        <begin position="29"/>
        <end position="38"/>
    </location>
</feature>
<dbReference type="Proteomes" id="UP000186922">
    <property type="component" value="Unassembled WGS sequence"/>
</dbReference>
<evidence type="ECO:0000313" key="10">
    <source>
        <dbReference type="Proteomes" id="UP000186922"/>
    </source>
</evidence>
<dbReference type="Gene3D" id="3.30.460.10">
    <property type="entry name" value="Beta Polymerase, domain 2"/>
    <property type="match status" value="1"/>
</dbReference>
<evidence type="ECO:0000259" key="8">
    <source>
        <dbReference type="Pfam" id="PF22600"/>
    </source>
</evidence>
<sequence length="613" mass="69235">MWVIHSASPFLVSRSILRRLSHELHRRQSSAAADSPNSVYAKLSTSPKSSGTPSASSLDASERNFLEEQTFRRQQAHKSILVQVGSVHAAEALQQQCVAHGKVEAIYHYIHQEKDFLLAEMDDKSSVTSLLNASTHLKRDDIVPVRTRLLDGSALKASKGKGILNGGIKVQNEKVPLKDLINQRLKETENMSEQIQLFYTHSQITETAIRLRYFISTQIEDAISGIFPWSRVYLFGSSVNGFGKQDSDVDLILDYDVGHTEKVQSDKSSLKFASKLTAGNDRVQTQRSLELLADHLQYLLPGYAQVQRILLARVPIVKFVHEVSGVHCDLSITNMSGLVMSDYLFTLGQIDERLRALVVTVKRWAAVADLTNPTPGRWISNFTLTILVVFFMQYKKLLPPLNKVKRDISEMKKEMQSIRPETDLQSLLLEFFEFYSSFPYKTQAISVIEGVSYTKPDYSSLYIENPVETELNVSKNLSADELDRLITAMKSAAWLLQSTEKSPGSPGLLKLLSEPKDAKDKKPRIFKVESVYDVDEKNVSKYLPDEFVVEPTPPTLDNSDRRRHPFQLPPLGSSGRKSTDHYVKLNSRRKSLANEQPVSTRGHTNIHNLYNKW</sequence>
<dbReference type="InterPro" id="IPR054708">
    <property type="entry name" value="MTPAP-like_central"/>
</dbReference>
<dbReference type="Pfam" id="PF03828">
    <property type="entry name" value="PAP_assoc"/>
    <property type="match status" value="1"/>
</dbReference>
<feature type="domain" description="PAP-associated" evidence="7">
    <location>
        <begin position="424"/>
        <end position="461"/>
    </location>
</feature>
<feature type="domain" description="Poly(A) RNA polymerase mitochondrial-like central palm" evidence="8">
    <location>
        <begin position="192"/>
        <end position="344"/>
    </location>
</feature>
<comment type="cofactor">
    <cofactor evidence="2">
        <name>Mg(2+)</name>
        <dbReference type="ChEBI" id="CHEBI:18420"/>
    </cofactor>
</comment>
<dbReference type="InterPro" id="IPR002058">
    <property type="entry name" value="PAP_assoc"/>
</dbReference>
<feature type="region of interest" description="Disordered" evidence="6">
    <location>
        <begin position="550"/>
        <end position="613"/>
    </location>
</feature>
<dbReference type="GO" id="GO:0031123">
    <property type="term" value="P:RNA 3'-end processing"/>
    <property type="evidence" value="ECO:0007669"/>
    <property type="project" value="TreeGrafter"/>
</dbReference>
<dbReference type="Pfam" id="PF22600">
    <property type="entry name" value="MTPAP-like_central"/>
    <property type="match status" value="1"/>
</dbReference>